<sequence>MSILKSLKLTFPLLLSCTLLLSNGGTVFAEGSQNGDMEPTSEISSQSTSVIKMSLDPELNKKFAEQQGYGLIPLSEHPDFFTNSETYASSEYKLIQTITGGGTTTGAESYAVYKMYKSVTKGDDIITFEFQSNAKPKSGYSLVGFTESHWIGEPAYEVIDWSPKGTTKTTSGSTIKWEINPSYKGFSLGKLAGEFGGKNGSITGNYQGLD</sequence>
<evidence type="ECO:0000313" key="3">
    <source>
        <dbReference type="Proteomes" id="UP000442469"/>
    </source>
</evidence>
<reference evidence="2 3" key="1">
    <citation type="submission" date="2019-11" db="EMBL/GenBank/DDBJ databases">
        <title>Draft genome sequences of five Paenibacillus species of dairy origin.</title>
        <authorList>
            <person name="Olajide A.M."/>
            <person name="Chen S."/>
            <person name="Lapointe G."/>
        </authorList>
    </citation>
    <scope>NUCLEOTIDE SEQUENCE [LARGE SCALE GENOMIC DNA]</scope>
    <source>
        <strain evidence="2 3">3CT49</strain>
    </source>
</reference>
<dbReference type="AlphaFoldDB" id="A0A6N8ENZ9"/>
<accession>A0A6N8ENZ9</accession>
<feature type="chain" id="PRO_5026766374" evidence="1">
    <location>
        <begin position="30"/>
        <end position="210"/>
    </location>
</feature>
<name>A0A6N8ENZ9_PAEMA</name>
<proteinExistence type="predicted"/>
<gene>
    <name evidence="2" type="ORF">GNQ08_02040</name>
</gene>
<organism evidence="2 3">
    <name type="scientific">Paenibacillus macerans</name>
    <name type="common">Bacillus macerans</name>
    <dbReference type="NCBI Taxonomy" id="44252"/>
    <lineage>
        <taxon>Bacteria</taxon>
        <taxon>Bacillati</taxon>
        <taxon>Bacillota</taxon>
        <taxon>Bacilli</taxon>
        <taxon>Bacillales</taxon>
        <taxon>Paenibacillaceae</taxon>
        <taxon>Paenibacillus</taxon>
    </lineage>
</organism>
<dbReference type="Proteomes" id="UP000442469">
    <property type="component" value="Unassembled WGS sequence"/>
</dbReference>
<evidence type="ECO:0000313" key="2">
    <source>
        <dbReference type="EMBL" id="MUG21214.1"/>
    </source>
</evidence>
<comment type="caution">
    <text evidence="2">The sequence shown here is derived from an EMBL/GenBank/DDBJ whole genome shotgun (WGS) entry which is preliminary data.</text>
</comment>
<protein>
    <submittedName>
        <fullName evidence="2">Uncharacterized protein</fullName>
    </submittedName>
</protein>
<feature type="signal peptide" evidence="1">
    <location>
        <begin position="1"/>
        <end position="29"/>
    </location>
</feature>
<dbReference type="RefSeq" id="WP_155619289.1">
    <property type="nucleotide sequence ID" value="NZ_JARLLF010000054.1"/>
</dbReference>
<evidence type="ECO:0000256" key="1">
    <source>
        <dbReference type="SAM" id="SignalP"/>
    </source>
</evidence>
<dbReference type="EMBL" id="WNZZ01000001">
    <property type="protein sequence ID" value="MUG21214.1"/>
    <property type="molecule type" value="Genomic_DNA"/>
</dbReference>
<keyword evidence="1" id="KW-0732">Signal</keyword>